<feature type="transmembrane region" description="Helical" evidence="1">
    <location>
        <begin position="301"/>
        <end position="317"/>
    </location>
</feature>
<feature type="transmembrane region" description="Helical" evidence="1">
    <location>
        <begin position="278"/>
        <end position="295"/>
    </location>
</feature>
<dbReference type="InterPro" id="IPR016047">
    <property type="entry name" value="M23ase_b-sheet_dom"/>
</dbReference>
<keyword evidence="1" id="KW-0472">Membrane</keyword>
<keyword evidence="4" id="KW-1185">Reference proteome</keyword>
<accession>A0AA94KYM8</accession>
<dbReference type="RefSeq" id="WP_092915416.1">
    <property type="nucleotide sequence ID" value="NZ_FOZN01000001.1"/>
</dbReference>
<dbReference type="SUPFAM" id="SSF51261">
    <property type="entry name" value="Duplicated hybrid motif"/>
    <property type="match status" value="1"/>
</dbReference>
<feature type="transmembrane region" description="Helical" evidence="1">
    <location>
        <begin position="207"/>
        <end position="227"/>
    </location>
</feature>
<dbReference type="PANTHER" id="PTHR21666">
    <property type="entry name" value="PEPTIDASE-RELATED"/>
    <property type="match status" value="1"/>
</dbReference>
<dbReference type="InterPro" id="IPR011055">
    <property type="entry name" value="Dup_hybrid_motif"/>
</dbReference>
<keyword evidence="1" id="KW-1133">Transmembrane helix</keyword>
<dbReference type="Pfam" id="PF01551">
    <property type="entry name" value="Peptidase_M23"/>
    <property type="match status" value="1"/>
</dbReference>
<comment type="caution">
    <text evidence="3">The sequence shown here is derived from an EMBL/GenBank/DDBJ whole genome shotgun (WGS) entry which is preliminary data.</text>
</comment>
<dbReference type="CDD" id="cd12797">
    <property type="entry name" value="M23_peptidase"/>
    <property type="match status" value="1"/>
</dbReference>
<reference evidence="3 4" key="1">
    <citation type="submission" date="2016-10" db="EMBL/GenBank/DDBJ databases">
        <authorList>
            <person name="Varghese N."/>
            <person name="Submissions S."/>
        </authorList>
    </citation>
    <scope>NUCLEOTIDE SEQUENCE [LARGE SCALE GENOMIC DNA]</scope>
    <source>
        <strain evidence="3 4">IAM 15147</strain>
    </source>
</reference>
<feature type="transmembrane region" description="Helical" evidence="1">
    <location>
        <begin position="168"/>
        <end position="187"/>
    </location>
</feature>
<evidence type="ECO:0000259" key="2">
    <source>
        <dbReference type="Pfam" id="PF01551"/>
    </source>
</evidence>
<dbReference type="PANTHER" id="PTHR21666:SF270">
    <property type="entry name" value="MUREIN HYDROLASE ACTIVATOR ENVC"/>
    <property type="match status" value="1"/>
</dbReference>
<keyword evidence="1" id="KW-0812">Transmembrane</keyword>
<dbReference type="Gene3D" id="2.70.70.10">
    <property type="entry name" value="Glucose Permease (Domain IIA)"/>
    <property type="match status" value="1"/>
</dbReference>
<evidence type="ECO:0000256" key="1">
    <source>
        <dbReference type="SAM" id="Phobius"/>
    </source>
</evidence>
<feature type="transmembrane region" description="Helical" evidence="1">
    <location>
        <begin position="324"/>
        <end position="342"/>
    </location>
</feature>
<dbReference type="InterPro" id="IPR050570">
    <property type="entry name" value="Cell_wall_metabolism_enzyme"/>
</dbReference>
<dbReference type="AlphaFoldDB" id="A0AA94KYM8"/>
<dbReference type="Proteomes" id="UP000198506">
    <property type="component" value="Unassembled WGS sequence"/>
</dbReference>
<dbReference type="GO" id="GO:0004222">
    <property type="term" value="F:metalloendopeptidase activity"/>
    <property type="evidence" value="ECO:0007669"/>
    <property type="project" value="TreeGrafter"/>
</dbReference>
<feature type="domain" description="M23ase beta-sheet core" evidence="2">
    <location>
        <begin position="34"/>
        <end position="127"/>
    </location>
</feature>
<gene>
    <name evidence="3" type="ORF">SAMN04487783_0438</name>
</gene>
<evidence type="ECO:0000313" key="4">
    <source>
        <dbReference type="Proteomes" id="UP000198506"/>
    </source>
</evidence>
<feature type="transmembrane region" description="Helical" evidence="1">
    <location>
        <begin position="144"/>
        <end position="162"/>
    </location>
</feature>
<sequence>MAYPVSRKLTRMSGSYGPRQPIRLPDGSLTPAWHGGVDFTPLRSGSRLPVYAVGAGTVVIADRTTSPSDFSGMDIGIRLADRSIWWYGHLSRVDVNVGQRVRDGQQIGLMGATGRVTGVHLHLERHWPALNVETDPWPYIEHELWVLYVIAIAPTILISTYVDVLDPMHAVGMSFGFAVAFSSVVLLAKRTTPARPLVRRISHTSFWLVISGFSLFVYGYLALTAGLSLRFLSIFEVYDVREDYAEVLAGAGLLGYLVSPQANVVNPIIMAAGIYSRRWWLVGLGVIGQLVLYSGTGLKSILFSMLAVVILAFIFRANLRPRGILLLGGASGLIAVTAWVNIVQGSVVWSSLFARRFLITPARLSSHYVEFYSAN</sequence>
<proteinExistence type="predicted"/>
<organism evidence="3 4">
    <name type="scientific">Agrococcus baldri</name>
    <dbReference type="NCBI Taxonomy" id="153730"/>
    <lineage>
        <taxon>Bacteria</taxon>
        <taxon>Bacillati</taxon>
        <taxon>Actinomycetota</taxon>
        <taxon>Actinomycetes</taxon>
        <taxon>Micrococcales</taxon>
        <taxon>Microbacteriaceae</taxon>
        <taxon>Agrococcus</taxon>
    </lineage>
</organism>
<dbReference type="EMBL" id="FOZN01000001">
    <property type="protein sequence ID" value="SFS00304.1"/>
    <property type="molecule type" value="Genomic_DNA"/>
</dbReference>
<protein>
    <submittedName>
        <fullName evidence="3">Peptidase family M23</fullName>
    </submittedName>
</protein>
<name>A0AA94KYM8_9MICO</name>
<evidence type="ECO:0000313" key="3">
    <source>
        <dbReference type="EMBL" id="SFS00304.1"/>
    </source>
</evidence>
<feature type="transmembrane region" description="Helical" evidence="1">
    <location>
        <begin position="247"/>
        <end position="266"/>
    </location>
</feature>